<feature type="coiled-coil region" evidence="2">
    <location>
        <begin position="1178"/>
        <end position="1212"/>
    </location>
</feature>
<feature type="region of interest" description="Disordered" evidence="3">
    <location>
        <begin position="1249"/>
        <end position="1340"/>
    </location>
</feature>
<feature type="compositionally biased region" description="Basic and acidic residues" evidence="3">
    <location>
        <begin position="1254"/>
        <end position="1267"/>
    </location>
</feature>
<dbReference type="GO" id="GO:0051276">
    <property type="term" value="P:chromosome organization"/>
    <property type="evidence" value="ECO:0007669"/>
    <property type="project" value="InterPro"/>
</dbReference>
<feature type="compositionally biased region" description="Low complexity" evidence="3">
    <location>
        <begin position="1286"/>
        <end position="1303"/>
    </location>
</feature>
<feature type="compositionally biased region" description="Low complexity" evidence="3">
    <location>
        <begin position="984"/>
        <end position="996"/>
    </location>
</feature>
<feature type="compositionally biased region" description="Low complexity" evidence="3">
    <location>
        <begin position="521"/>
        <end position="531"/>
    </location>
</feature>
<feature type="domain" description="RecF/RecN/SMC N-terminal" evidence="4">
    <location>
        <begin position="16"/>
        <end position="1591"/>
    </location>
</feature>
<dbReference type="InterPro" id="IPR027417">
    <property type="entry name" value="P-loop_NTPase"/>
</dbReference>
<protein>
    <recommendedName>
        <fullName evidence="8">RecF/RecN/SMC N-terminal domain-containing protein</fullName>
    </recommendedName>
</protein>
<dbReference type="GO" id="GO:0005694">
    <property type="term" value="C:chromosome"/>
    <property type="evidence" value="ECO:0007669"/>
    <property type="project" value="InterPro"/>
</dbReference>
<accession>A0A8J5XBT5</accession>
<feature type="coiled-coil region" evidence="2">
    <location>
        <begin position="1358"/>
        <end position="1385"/>
    </location>
</feature>
<dbReference type="PANTHER" id="PTHR32114:SF2">
    <property type="entry name" value="ABC TRANSPORTER ABCH.3"/>
    <property type="match status" value="1"/>
</dbReference>
<evidence type="ECO:0008006" key="8">
    <source>
        <dbReference type="Google" id="ProtNLM"/>
    </source>
</evidence>
<dbReference type="OrthoDB" id="10683529at2759"/>
<dbReference type="EMBL" id="JAGTXO010000009">
    <property type="protein sequence ID" value="KAG8465776.1"/>
    <property type="molecule type" value="Genomic_DNA"/>
</dbReference>
<dbReference type="Gene3D" id="3.30.70.1620">
    <property type="match status" value="1"/>
</dbReference>
<feature type="region of interest" description="Disordered" evidence="3">
    <location>
        <begin position="883"/>
        <end position="908"/>
    </location>
</feature>
<dbReference type="Gene3D" id="3.40.50.300">
    <property type="entry name" value="P-loop containing nucleotide triphosphate hydrolases"/>
    <property type="match status" value="2"/>
</dbReference>
<feature type="compositionally biased region" description="Acidic residues" evidence="3">
    <location>
        <begin position="499"/>
        <end position="518"/>
    </location>
</feature>
<dbReference type="InterPro" id="IPR003395">
    <property type="entry name" value="RecF/RecN/SMC_N"/>
</dbReference>
<evidence type="ECO:0000256" key="3">
    <source>
        <dbReference type="SAM" id="MobiDB-lite"/>
    </source>
</evidence>
<evidence type="ECO:0000256" key="1">
    <source>
        <dbReference type="ARBA" id="ARBA00023054"/>
    </source>
</evidence>
<dbReference type="Pfam" id="PF06470">
    <property type="entry name" value="SMC_hinge"/>
    <property type="match status" value="1"/>
</dbReference>
<dbReference type="InterPro" id="IPR036277">
    <property type="entry name" value="SMC_hinge_sf"/>
</dbReference>
<feature type="domain" description="SMC hinge" evidence="5">
    <location>
        <begin position="675"/>
        <end position="775"/>
    </location>
</feature>
<dbReference type="SUPFAM" id="SSF52540">
    <property type="entry name" value="P-loop containing nucleoside triphosphate hydrolases"/>
    <property type="match status" value="1"/>
</dbReference>
<feature type="coiled-coil region" evidence="2">
    <location>
        <begin position="1039"/>
        <end position="1066"/>
    </location>
</feature>
<keyword evidence="1 2" id="KW-0175">Coiled coil</keyword>
<dbReference type="PANTHER" id="PTHR32114">
    <property type="entry name" value="ABC TRANSPORTER ABCH.3"/>
    <property type="match status" value="1"/>
</dbReference>
<feature type="compositionally biased region" description="Low complexity" evidence="3">
    <location>
        <begin position="898"/>
        <end position="908"/>
    </location>
</feature>
<name>A0A8J5XBT5_DIALT</name>
<keyword evidence="7" id="KW-1185">Reference proteome</keyword>
<sequence length="1598" mass="163184">MAGSVDPTRALRAVRVTSVTLEGFKGFRRTHTVGPFSGFSVIAGANGQGKSTAVEGICWVLGGDASLASASAGGGDTHAHSASRSAYPAAAALIAHGERRAEVTVHLSVGGERLSIRRSVTDGASDGVRASAGAGTSRHGARSAKPIVELRVQRTGVDGWHALTAPELSALLRSIGLHAPCAAGTRGPAAGGGGTTTVQREGLPFYLSQGNSVQLLKLPAPELFARAEWMLCPQHVSAVEACAAEAELARLAAAAAESRVKAQRAELDGAQPLLAQARAMLRSRCDILSRKLRVLRDARELHAAWLRDLGPAVRAALASEGGARAAEALHAEGSVDAERALTAARSAQRTLERTCAESSARARRAAATCAEAQRAASLAEHAAAVRAEEMAREAKRAAERDELLTSLGAALEAARAARAAAQGRASALERQLRARLDRLGVARPLALAYDREQSGTSPLNGECAALDQLAADGADVQAQVDELDRKLWAALRAAAARGDDDERSEGEGESEVEGEAEENSGRAVGRASSSADGQALREPPHASSVAPAAALARAKAGTSLLDSCAEVAAATARAAAAASGAAQARASADAARSAASDAASRVPAERARVRAAADVLHEAARERARTALAVAAEASAPAADGAREQLVCALVRAPLREGDPHVHGTFKQIAWLADERAGRAVTAALAGGLRDGIIVETRAHAEAVCARFKQERVGAVWGVLRAEAATAAQTPRGAAPRGSTWLVDAIGCAPAMRGAVELLAAGWLLCEDAVDAERLSRPPRASAAHAQQPVTAQQPSLPSQHQRPGERGPRPLARSYDCVTLDGRVFLRRGEIRSAGGSRSPPSGAGGTAAVRAPIEPYALMRHADFVAAQPLVARSHERPVDDARGAHAHAHQLPRQASATDAAADAASAAERAAHDALLAAQAAADCAAANAAAAASRAEALDKAAAAMAERARAAATVEAAARSLAAANAEAAAARERSRPARTLAAPSSAPPAAGVPCARTRARGTEAREAAAAELRARLRSLEPLLRPAARWRCASDLADDLERARAAAREAESSLAQLGHKRKRALATAHAGGVGAAALAHPLHESNALEPPRRVAQRVRDGGEGVAADGEGGVTLAARAGSVAPPRDGPAAGTSLDVTHARDALELATKERANAAKVRREDAAALRGATRCSADAEARAAEARRELASARRKAMSASEAARALEAQESAVRAVAAELDGDARELAQLVAAALATAEAADARPLAADMRTNDDGIDGARDQSADGEVSDDGGESQLRHGAARGATRAKQASAARAARVVHADDGALGATLPQPSAAGAEGAQAAEEREAEASAAAGLPRRACSKALLRCAAQSARMHDEASALDAELSALEQRARALSADPTLAALPTAVDALRVARVERRATHARARALSAELVEREADRQAAFDAALAAANARLSRLFAQLSPGADATLELSATESDGAAGCGATASAEGELAPAGAGGVAVGAALGRLAAPASGAPIARGARGALRAIARTRGQPWREFAALSGGQQQLLAISAHLALGESAQPPLPLLLLDEIDSALDSRNVLRVVDVLRARRGRTQAICVSRLRTAGS</sequence>
<dbReference type="Proteomes" id="UP000751190">
    <property type="component" value="Unassembled WGS sequence"/>
</dbReference>
<reference evidence="6" key="1">
    <citation type="submission" date="2021-05" db="EMBL/GenBank/DDBJ databases">
        <title>The genome of the haptophyte Pavlova lutheri (Diacronema luteri, Pavlovales) - a model for lipid biosynthesis in eukaryotic algae.</title>
        <authorList>
            <person name="Hulatt C.J."/>
            <person name="Posewitz M.C."/>
        </authorList>
    </citation>
    <scope>NUCLEOTIDE SEQUENCE</scope>
    <source>
        <strain evidence="6">NIVA-4/92</strain>
    </source>
</reference>
<feature type="compositionally biased region" description="Polar residues" evidence="3">
    <location>
        <begin position="788"/>
        <end position="802"/>
    </location>
</feature>
<feature type="region of interest" description="Disordered" evidence="3">
    <location>
        <begin position="495"/>
        <end position="545"/>
    </location>
</feature>
<gene>
    <name evidence="6" type="ORF">KFE25_005346</name>
</gene>
<comment type="caution">
    <text evidence="6">The sequence shown here is derived from an EMBL/GenBank/DDBJ whole genome shotgun (WGS) entry which is preliminary data.</text>
</comment>
<evidence type="ECO:0000259" key="5">
    <source>
        <dbReference type="Pfam" id="PF06470"/>
    </source>
</evidence>
<feature type="region of interest" description="Disordered" evidence="3">
    <location>
        <begin position="977"/>
        <end position="1009"/>
    </location>
</feature>
<dbReference type="GO" id="GO:0005524">
    <property type="term" value="F:ATP binding"/>
    <property type="evidence" value="ECO:0007669"/>
    <property type="project" value="InterPro"/>
</dbReference>
<dbReference type="OMA" id="CASREKQ"/>
<evidence type="ECO:0000256" key="2">
    <source>
        <dbReference type="SAM" id="Coils"/>
    </source>
</evidence>
<evidence type="ECO:0000313" key="6">
    <source>
        <dbReference type="EMBL" id="KAG8465776.1"/>
    </source>
</evidence>
<feature type="region of interest" description="Disordered" evidence="3">
    <location>
        <begin position="776"/>
        <end position="814"/>
    </location>
</feature>
<dbReference type="Pfam" id="PF02463">
    <property type="entry name" value="SMC_N"/>
    <property type="match status" value="1"/>
</dbReference>
<evidence type="ECO:0000259" key="4">
    <source>
        <dbReference type="Pfam" id="PF02463"/>
    </source>
</evidence>
<dbReference type="InterPro" id="IPR010935">
    <property type="entry name" value="SMC_hinge"/>
</dbReference>
<dbReference type="Gene3D" id="1.20.1060.20">
    <property type="match status" value="1"/>
</dbReference>
<proteinExistence type="predicted"/>
<organism evidence="6 7">
    <name type="scientific">Diacronema lutheri</name>
    <name type="common">Unicellular marine alga</name>
    <name type="synonym">Monochrysis lutheri</name>
    <dbReference type="NCBI Taxonomy" id="2081491"/>
    <lineage>
        <taxon>Eukaryota</taxon>
        <taxon>Haptista</taxon>
        <taxon>Haptophyta</taxon>
        <taxon>Pavlovophyceae</taxon>
        <taxon>Pavlovales</taxon>
        <taxon>Pavlovaceae</taxon>
        <taxon>Diacronema</taxon>
    </lineage>
</organism>
<evidence type="ECO:0000313" key="7">
    <source>
        <dbReference type="Proteomes" id="UP000751190"/>
    </source>
</evidence>
<dbReference type="SUPFAM" id="SSF75553">
    <property type="entry name" value="Smc hinge domain"/>
    <property type="match status" value="1"/>
</dbReference>
<feature type="region of interest" description="Disordered" evidence="3">
    <location>
        <begin position="122"/>
        <end position="142"/>
    </location>
</feature>
<feature type="compositionally biased region" description="Low complexity" evidence="3">
    <location>
        <begin position="1316"/>
        <end position="1328"/>
    </location>
</feature>